<gene>
    <name evidence="2" type="ORF">ENL71_10085</name>
</gene>
<accession>A0A7C5ZDP9</accession>
<dbReference type="EMBL" id="DRUZ01000114">
    <property type="protein sequence ID" value="HHS02797.1"/>
    <property type="molecule type" value="Genomic_DNA"/>
</dbReference>
<protein>
    <submittedName>
        <fullName evidence="2">DUF402 domain-containing protein</fullName>
    </submittedName>
</protein>
<dbReference type="Pfam" id="PF04167">
    <property type="entry name" value="DUF402"/>
    <property type="match status" value="1"/>
</dbReference>
<dbReference type="InterPro" id="IPR007295">
    <property type="entry name" value="DUF402"/>
</dbReference>
<proteinExistence type="predicted"/>
<reference evidence="2" key="1">
    <citation type="journal article" date="2020" name="mSystems">
        <title>Genome- and Community-Level Interaction Insights into Carbon Utilization and Element Cycling Functions of Hydrothermarchaeota in Hydrothermal Sediment.</title>
        <authorList>
            <person name="Zhou Z."/>
            <person name="Liu Y."/>
            <person name="Xu W."/>
            <person name="Pan J."/>
            <person name="Luo Z.H."/>
            <person name="Li M."/>
        </authorList>
    </citation>
    <scope>NUCLEOTIDE SEQUENCE [LARGE SCALE GENOMIC DNA]</scope>
    <source>
        <strain evidence="2">SpSt-102</strain>
    </source>
</reference>
<evidence type="ECO:0000313" key="2">
    <source>
        <dbReference type="EMBL" id="HHS02797.1"/>
    </source>
</evidence>
<comment type="caution">
    <text evidence="2">The sequence shown here is derived from an EMBL/GenBank/DDBJ whole genome shotgun (WGS) entry which is preliminary data.</text>
</comment>
<feature type="domain" description="DUF402" evidence="1">
    <location>
        <begin position="17"/>
        <end position="140"/>
    </location>
</feature>
<sequence>MKLIRKRFYPEEEIDISSDQIIYLDDTVLVTKWLPIKKREDIKWGASCIYFEKGVKISKVYGHDDRLIYTYCDIINTRKDNEKIITEDLLVDVVVYPDGSYKVMDIDELVVLRRENRISEEIVLDALYKLNFLLNDIYNGFGLDKVEEYLKEKGVKVQNDNNW</sequence>
<dbReference type="Gene3D" id="2.40.380.10">
    <property type="entry name" value="FomD-like"/>
    <property type="match status" value="1"/>
</dbReference>
<organism evidence="2">
    <name type="scientific">Caldicellulosiruptor owensensis</name>
    <dbReference type="NCBI Taxonomy" id="55205"/>
    <lineage>
        <taxon>Bacteria</taxon>
        <taxon>Bacillati</taxon>
        <taxon>Bacillota</taxon>
        <taxon>Bacillota incertae sedis</taxon>
        <taxon>Caldicellulosiruptorales</taxon>
        <taxon>Caldicellulosiruptoraceae</taxon>
        <taxon>Caldicellulosiruptor</taxon>
    </lineage>
</organism>
<dbReference type="SUPFAM" id="SSF159234">
    <property type="entry name" value="FomD-like"/>
    <property type="match status" value="1"/>
</dbReference>
<dbReference type="AlphaFoldDB" id="A0A7C5ZDP9"/>
<name>A0A7C5ZDP9_9FIRM</name>
<dbReference type="InterPro" id="IPR035930">
    <property type="entry name" value="FomD-like_sf"/>
</dbReference>
<evidence type="ECO:0000259" key="1">
    <source>
        <dbReference type="Pfam" id="PF04167"/>
    </source>
</evidence>